<organism evidence="2 3">
    <name type="scientific">Acer negundo</name>
    <name type="common">Box elder</name>
    <dbReference type="NCBI Taxonomy" id="4023"/>
    <lineage>
        <taxon>Eukaryota</taxon>
        <taxon>Viridiplantae</taxon>
        <taxon>Streptophyta</taxon>
        <taxon>Embryophyta</taxon>
        <taxon>Tracheophyta</taxon>
        <taxon>Spermatophyta</taxon>
        <taxon>Magnoliopsida</taxon>
        <taxon>eudicotyledons</taxon>
        <taxon>Gunneridae</taxon>
        <taxon>Pentapetalae</taxon>
        <taxon>rosids</taxon>
        <taxon>malvids</taxon>
        <taxon>Sapindales</taxon>
        <taxon>Sapindaceae</taxon>
        <taxon>Hippocastanoideae</taxon>
        <taxon>Acereae</taxon>
        <taxon>Acer</taxon>
    </lineage>
</organism>
<reference evidence="2" key="2">
    <citation type="submission" date="2023-02" db="EMBL/GenBank/DDBJ databases">
        <authorList>
            <person name="Swenson N.G."/>
            <person name="Wegrzyn J.L."/>
            <person name="Mcevoy S.L."/>
        </authorList>
    </citation>
    <scope>NUCLEOTIDE SEQUENCE</scope>
    <source>
        <strain evidence="2">91603</strain>
        <tissue evidence="2">Leaf</tissue>
    </source>
</reference>
<feature type="region of interest" description="Disordered" evidence="1">
    <location>
        <begin position="70"/>
        <end position="100"/>
    </location>
</feature>
<sequence length="100" mass="11097">MLCNIDHGLVYIFFDRVLEFDSGVWIGAEHTCSCDGGAKSLTSRHNSSFLSNSSESHTSERWPSRRITLPITSLTRPTGTESRNPKGTDTLPPKGWIPSF</sequence>
<gene>
    <name evidence="2" type="ORF">LWI28_021591</name>
</gene>
<protein>
    <submittedName>
        <fullName evidence="2">Uncharacterized protein</fullName>
    </submittedName>
</protein>
<evidence type="ECO:0000256" key="1">
    <source>
        <dbReference type="SAM" id="MobiDB-lite"/>
    </source>
</evidence>
<keyword evidence="3" id="KW-1185">Reference proteome</keyword>
<comment type="caution">
    <text evidence="2">The sequence shown here is derived from an EMBL/GenBank/DDBJ whole genome shotgun (WGS) entry which is preliminary data.</text>
</comment>
<reference evidence="2" key="1">
    <citation type="journal article" date="2022" name="Plant J.">
        <title>Strategies of tolerance reflected in two North American maple genomes.</title>
        <authorList>
            <person name="McEvoy S.L."/>
            <person name="Sezen U.U."/>
            <person name="Trouern-Trend A."/>
            <person name="McMahon S.M."/>
            <person name="Schaberg P.G."/>
            <person name="Yang J."/>
            <person name="Wegrzyn J.L."/>
            <person name="Swenson N.G."/>
        </authorList>
    </citation>
    <scope>NUCLEOTIDE SEQUENCE</scope>
    <source>
        <strain evidence="2">91603</strain>
    </source>
</reference>
<name>A0AAD5J0E2_ACENE</name>
<evidence type="ECO:0000313" key="3">
    <source>
        <dbReference type="Proteomes" id="UP001064489"/>
    </source>
</evidence>
<evidence type="ECO:0000313" key="2">
    <source>
        <dbReference type="EMBL" id="KAI9182055.1"/>
    </source>
</evidence>
<dbReference type="AlphaFoldDB" id="A0AAD5J0E2"/>
<dbReference type="EMBL" id="JAJSOW010000101">
    <property type="protein sequence ID" value="KAI9182055.1"/>
    <property type="molecule type" value="Genomic_DNA"/>
</dbReference>
<feature type="compositionally biased region" description="Polar residues" evidence="1">
    <location>
        <begin position="70"/>
        <end position="87"/>
    </location>
</feature>
<accession>A0AAD5J0E2</accession>
<proteinExistence type="predicted"/>
<dbReference type="Proteomes" id="UP001064489">
    <property type="component" value="Chromosome 4"/>
</dbReference>